<feature type="region of interest" description="Disordered" evidence="1">
    <location>
        <begin position="16"/>
        <end position="53"/>
    </location>
</feature>
<evidence type="ECO:0000313" key="3">
    <source>
        <dbReference type="Proteomes" id="UP000011713"/>
    </source>
</evidence>
<evidence type="ECO:0000313" key="2">
    <source>
        <dbReference type="EnsemblProtists" id="HpaP800670"/>
    </source>
</evidence>
<sequence>MVETELPRLAEGISFSSDSDVPVLSSGSRRKRKRKRKKEAYRSPRRRPNTDEDDSVVPEILCALEYMEDSLHRDCYIKGARPPCTVEEITSLSALPCIFFLHDPKAGDIEQVCILSAADVASKEVLEARPKSDETKSSREERFAAQSWEVLRASGNPVHDIAREYADIFPKRIPAELPADRGVRHGIDLVPGSQYCNMR</sequence>
<feature type="compositionally biased region" description="Basic residues" evidence="1">
    <location>
        <begin position="28"/>
        <end position="47"/>
    </location>
</feature>
<reference evidence="2" key="2">
    <citation type="submission" date="2015-06" db="UniProtKB">
        <authorList>
            <consortium name="EnsemblProtists"/>
        </authorList>
    </citation>
    <scope>IDENTIFICATION</scope>
    <source>
        <strain evidence="2">Emoy2</strain>
    </source>
</reference>
<evidence type="ECO:0000256" key="1">
    <source>
        <dbReference type="SAM" id="MobiDB-lite"/>
    </source>
</evidence>
<dbReference type="Proteomes" id="UP000011713">
    <property type="component" value="Unassembled WGS sequence"/>
</dbReference>
<reference evidence="3" key="1">
    <citation type="journal article" date="2010" name="Science">
        <title>Signatures of adaptation to obligate biotrophy in the Hyaloperonospora arabidopsidis genome.</title>
        <authorList>
            <person name="Baxter L."/>
            <person name="Tripathy S."/>
            <person name="Ishaque N."/>
            <person name="Boot N."/>
            <person name="Cabral A."/>
            <person name="Kemen E."/>
            <person name="Thines M."/>
            <person name="Ah-Fong A."/>
            <person name="Anderson R."/>
            <person name="Badejoko W."/>
            <person name="Bittner-Eddy P."/>
            <person name="Boore J.L."/>
            <person name="Chibucos M.C."/>
            <person name="Coates M."/>
            <person name="Dehal P."/>
            <person name="Delehaunty K."/>
            <person name="Dong S."/>
            <person name="Downton P."/>
            <person name="Dumas B."/>
            <person name="Fabro G."/>
            <person name="Fronick C."/>
            <person name="Fuerstenberg S.I."/>
            <person name="Fulton L."/>
            <person name="Gaulin E."/>
            <person name="Govers F."/>
            <person name="Hughes L."/>
            <person name="Humphray S."/>
            <person name="Jiang R.H."/>
            <person name="Judelson H."/>
            <person name="Kamoun S."/>
            <person name="Kyung K."/>
            <person name="Meijer H."/>
            <person name="Minx P."/>
            <person name="Morris P."/>
            <person name="Nelson J."/>
            <person name="Phuntumart V."/>
            <person name="Qutob D."/>
            <person name="Rehmany A."/>
            <person name="Rougon-Cardoso A."/>
            <person name="Ryden P."/>
            <person name="Torto-Alalibo T."/>
            <person name="Studholme D."/>
            <person name="Wang Y."/>
            <person name="Win J."/>
            <person name="Wood J."/>
            <person name="Clifton S.W."/>
            <person name="Rogers J."/>
            <person name="Van den Ackerveken G."/>
            <person name="Jones J.D."/>
            <person name="McDowell J.M."/>
            <person name="Beynon J."/>
            <person name="Tyler B.M."/>
        </authorList>
    </citation>
    <scope>NUCLEOTIDE SEQUENCE [LARGE SCALE GENOMIC DNA]</scope>
    <source>
        <strain evidence="3">Emoy2</strain>
    </source>
</reference>
<proteinExistence type="predicted"/>
<organism evidence="2 3">
    <name type="scientific">Hyaloperonospora arabidopsidis (strain Emoy2)</name>
    <name type="common">Downy mildew agent</name>
    <name type="synonym">Peronospora arabidopsidis</name>
    <dbReference type="NCBI Taxonomy" id="559515"/>
    <lineage>
        <taxon>Eukaryota</taxon>
        <taxon>Sar</taxon>
        <taxon>Stramenopiles</taxon>
        <taxon>Oomycota</taxon>
        <taxon>Peronosporomycetes</taxon>
        <taxon>Peronosporales</taxon>
        <taxon>Peronosporaceae</taxon>
        <taxon>Hyaloperonospora</taxon>
    </lineage>
</organism>
<dbReference type="VEuPathDB" id="FungiDB:HpaG800670"/>
<dbReference type="eggNOG" id="ENOG502SM6R">
    <property type="taxonomic scope" value="Eukaryota"/>
</dbReference>
<dbReference type="InParanoid" id="M4B322"/>
<accession>M4B322</accession>
<dbReference type="EnsemblProtists" id="HpaT800670">
    <property type="protein sequence ID" value="HpaP800670"/>
    <property type="gene ID" value="HpaG800670"/>
</dbReference>
<dbReference type="HOGENOM" id="CLU_1374551_0_0_1"/>
<protein>
    <submittedName>
        <fullName evidence="2">Uncharacterized protein</fullName>
    </submittedName>
</protein>
<dbReference type="EMBL" id="JH598094">
    <property type="status" value="NOT_ANNOTATED_CDS"/>
    <property type="molecule type" value="Genomic_DNA"/>
</dbReference>
<dbReference type="STRING" id="559515.M4B322"/>
<keyword evidence="3" id="KW-1185">Reference proteome</keyword>
<dbReference type="AlphaFoldDB" id="M4B322"/>
<name>M4B322_HYAAE</name>